<dbReference type="Proteomes" id="UP000256328">
    <property type="component" value="Unassembled WGS sequence"/>
</dbReference>
<evidence type="ECO:0000256" key="1">
    <source>
        <dbReference type="SAM" id="MobiDB-lite"/>
    </source>
</evidence>
<sequence>MYSKATLLAILVAVSEARFNQEQVPIAAIGAVKGGTSGQAATEAGTSIQTLLAAANPCDKLKKADEIVATLGTGADSIAAARGLAGAEQNFNPFVVSIPTICSDPTLPTTLALRGVVPLVDPSVVGSTVENANAKLSLTTPFTQSAGMSVADVMVANGFTNFTTTAADGTKGVPNTSGAVASTSASNSTASTDASSVSASSVAASAVSSVASGACGTTMVTVTRAATSAATSAATAAAAATTAASVAASNSTSAAGAASTATCATSAVTSDPVTGSFAGFVASTDATLDFGCCVPTMKFEAGLNGRKTTESTFQAIDPLVNKGQQEALNPAIIMNRIVDQLTNVCQANAAAKAAAKAAMTASTNAKDVSTADAWNTALGFAGTNTNPDNAPQTGLVGHT</sequence>
<proteinExistence type="predicted"/>
<organism evidence="3 4">
    <name type="scientific">Coleophoma crateriformis</name>
    <dbReference type="NCBI Taxonomy" id="565419"/>
    <lineage>
        <taxon>Eukaryota</taxon>
        <taxon>Fungi</taxon>
        <taxon>Dikarya</taxon>
        <taxon>Ascomycota</taxon>
        <taxon>Pezizomycotina</taxon>
        <taxon>Leotiomycetes</taxon>
        <taxon>Helotiales</taxon>
        <taxon>Dermateaceae</taxon>
        <taxon>Coleophoma</taxon>
    </lineage>
</organism>
<feature type="region of interest" description="Disordered" evidence="1">
    <location>
        <begin position="166"/>
        <end position="191"/>
    </location>
</feature>
<dbReference type="EMBL" id="PDLN01000009">
    <property type="protein sequence ID" value="RDW75916.1"/>
    <property type="molecule type" value="Genomic_DNA"/>
</dbReference>
<dbReference type="AlphaFoldDB" id="A0A3D8RPN7"/>
<reference evidence="3 4" key="1">
    <citation type="journal article" date="2018" name="IMA Fungus">
        <title>IMA Genome-F 9: Draft genome sequence of Annulohypoxylon stygium, Aspergillus mulundensis, Berkeleyomyces basicola (syn. Thielaviopsis basicola), Ceratocystis smalleyi, two Cercospora beticola strains, Coleophoma cylindrospora, Fusarium fracticaudum, Phialophora cf. hyalina, and Morchella septimelata.</title>
        <authorList>
            <person name="Wingfield B.D."/>
            <person name="Bills G.F."/>
            <person name="Dong Y."/>
            <person name="Huang W."/>
            <person name="Nel W.J."/>
            <person name="Swalarsk-Parry B.S."/>
            <person name="Vaghefi N."/>
            <person name="Wilken P.M."/>
            <person name="An Z."/>
            <person name="de Beer Z.W."/>
            <person name="De Vos L."/>
            <person name="Chen L."/>
            <person name="Duong T.A."/>
            <person name="Gao Y."/>
            <person name="Hammerbacher A."/>
            <person name="Kikkert J.R."/>
            <person name="Li Y."/>
            <person name="Li H."/>
            <person name="Li K."/>
            <person name="Li Q."/>
            <person name="Liu X."/>
            <person name="Ma X."/>
            <person name="Naidoo K."/>
            <person name="Pethybridge S.J."/>
            <person name="Sun J."/>
            <person name="Steenkamp E.T."/>
            <person name="van der Nest M.A."/>
            <person name="van Wyk S."/>
            <person name="Wingfield M.J."/>
            <person name="Xiong C."/>
            <person name="Yue Q."/>
            <person name="Zhang X."/>
        </authorList>
    </citation>
    <scope>NUCLEOTIDE SEQUENCE [LARGE SCALE GENOMIC DNA]</scope>
    <source>
        <strain evidence="3 4">BP5796</strain>
    </source>
</reference>
<comment type="caution">
    <text evidence="3">The sequence shown here is derived from an EMBL/GenBank/DDBJ whole genome shotgun (WGS) entry which is preliminary data.</text>
</comment>
<protein>
    <recommendedName>
        <fullName evidence="5">Circumsporozoite protein</fullName>
    </recommendedName>
</protein>
<evidence type="ECO:0000313" key="3">
    <source>
        <dbReference type="EMBL" id="RDW75916.1"/>
    </source>
</evidence>
<feature type="signal peptide" evidence="2">
    <location>
        <begin position="1"/>
        <end position="17"/>
    </location>
</feature>
<name>A0A3D8RPN7_9HELO</name>
<feature type="chain" id="PRO_5017657039" description="Circumsporozoite protein" evidence="2">
    <location>
        <begin position="18"/>
        <end position="399"/>
    </location>
</feature>
<evidence type="ECO:0000256" key="2">
    <source>
        <dbReference type="SAM" id="SignalP"/>
    </source>
</evidence>
<gene>
    <name evidence="3" type="ORF">BP5796_06737</name>
</gene>
<evidence type="ECO:0000313" key="4">
    <source>
        <dbReference type="Proteomes" id="UP000256328"/>
    </source>
</evidence>
<keyword evidence="4" id="KW-1185">Reference proteome</keyword>
<evidence type="ECO:0008006" key="5">
    <source>
        <dbReference type="Google" id="ProtNLM"/>
    </source>
</evidence>
<keyword evidence="2" id="KW-0732">Signal</keyword>
<accession>A0A3D8RPN7</accession>
<dbReference type="OrthoDB" id="2141239at2759"/>